<dbReference type="Proteomes" id="UP000549394">
    <property type="component" value="Unassembled WGS sequence"/>
</dbReference>
<feature type="domain" description="NUP160 middle TPR" evidence="2">
    <location>
        <begin position="861"/>
        <end position="1006"/>
    </location>
</feature>
<evidence type="ECO:0000259" key="1">
    <source>
        <dbReference type="Pfam" id="PF23347"/>
    </source>
</evidence>
<feature type="domain" description="NUP160 C-terminal TPR" evidence="1">
    <location>
        <begin position="1069"/>
        <end position="1149"/>
    </location>
</feature>
<evidence type="ECO:0000313" key="4">
    <source>
        <dbReference type="Proteomes" id="UP000549394"/>
    </source>
</evidence>
<dbReference type="InterPro" id="IPR021717">
    <property type="entry name" value="Nucleoporin_Nup160"/>
</dbReference>
<dbReference type="PANTHER" id="PTHR21286:SF0">
    <property type="entry name" value="NUCLEAR PORE COMPLEX PROTEIN NUP160"/>
    <property type="match status" value="1"/>
</dbReference>
<accession>A0A7I8VZ91</accession>
<evidence type="ECO:0000313" key="3">
    <source>
        <dbReference type="EMBL" id="CAD5121203.1"/>
    </source>
</evidence>
<dbReference type="InterPro" id="IPR056535">
    <property type="entry name" value="TPR_NUP160_M"/>
</dbReference>
<dbReference type="OrthoDB" id="67716at2759"/>
<dbReference type="Pfam" id="PF23354">
    <property type="entry name" value="TPR_NUP160_120_M"/>
    <property type="match status" value="1"/>
</dbReference>
<keyword evidence="4" id="KW-1185">Reference proteome</keyword>
<reference evidence="3 4" key="1">
    <citation type="submission" date="2020-08" db="EMBL/GenBank/DDBJ databases">
        <authorList>
            <person name="Hejnol A."/>
        </authorList>
    </citation>
    <scope>NUCLEOTIDE SEQUENCE [LARGE SCALE GENOMIC DNA]</scope>
</reference>
<name>A0A7I8VZ91_9ANNE</name>
<comment type="caution">
    <text evidence="3">The sequence shown here is derived from an EMBL/GenBank/DDBJ whole genome shotgun (WGS) entry which is preliminary data.</text>
</comment>
<organism evidence="3 4">
    <name type="scientific">Dimorphilus gyrociliatus</name>
    <dbReference type="NCBI Taxonomy" id="2664684"/>
    <lineage>
        <taxon>Eukaryota</taxon>
        <taxon>Metazoa</taxon>
        <taxon>Spiralia</taxon>
        <taxon>Lophotrochozoa</taxon>
        <taxon>Annelida</taxon>
        <taxon>Polychaeta</taxon>
        <taxon>Polychaeta incertae sedis</taxon>
        <taxon>Dinophilidae</taxon>
        <taxon>Dimorphilus</taxon>
    </lineage>
</organism>
<dbReference type="GO" id="GO:0017056">
    <property type="term" value="F:structural constituent of nuclear pore"/>
    <property type="evidence" value="ECO:0007669"/>
    <property type="project" value="TreeGrafter"/>
</dbReference>
<proteinExistence type="predicted"/>
<dbReference type="InterPro" id="IPR056536">
    <property type="entry name" value="TPR_NUP160_C"/>
</dbReference>
<dbReference type="Pfam" id="PF23347">
    <property type="entry name" value="TPR_Nup160_C"/>
    <property type="match status" value="1"/>
</dbReference>
<protein>
    <submittedName>
        <fullName evidence="3">DgyrCDS9736</fullName>
    </submittedName>
</protein>
<gene>
    <name evidence="3" type="ORF">DGYR_LOCUS9189</name>
</gene>
<evidence type="ECO:0000259" key="2">
    <source>
        <dbReference type="Pfam" id="PF23354"/>
    </source>
</evidence>
<dbReference type="PANTHER" id="PTHR21286">
    <property type="entry name" value="NUCLEAR PORE COMPLEX PROTEIN NUP160"/>
    <property type="match status" value="1"/>
</dbReference>
<dbReference type="GO" id="GO:0005643">
    <property type="term" value="C:nuclear pore"/>
    <property type="evidence" value="ECO:0007669"/>
    <property type="project" value="TreeGrafter"/>
</dbReference>
<dbReference type="EMBL" id="CAJFCJ010000014">
    <property type="protein sequence ID" value="CAD5121203.1"/>
    <property type="molecule type" value="Genomic_DNA"/>
</dbReference>
<sequence length="1286" mass="145904">MDVTAPVNSFEEVQFNRNNLRSNAINTSCKEDELSYVQVLHDFTSSGTEYNEARALAIEWRCRENVVELIELSFYDQLSQNHVKIRCDSKVISVKPFYVSGFAIIVIVGENEFRQYIFRGSPNAKQSSLSEFVDKYIVKTPKPLDAATIFISNDRIGICCSEKDIDSSVKISFLPIYSISNFEMTTQSLSCTGLNLLPRMFQKTHSIVKVAAKLTTKGVVAAALTTEDKLCITDENSKLSIILLSNLHDNTEKKKSFKPKSARLLISETESGIYILLIIRCDRKYLVHVFEKRQDVKLLSMNNLEVDSCEIIDICESFGMIYTLLQDDSGHQILEMPIERTKDYKLTEIDSDIGYQKLLSSVNISSEEKISEVFLNKLADEELFHVKTLANAMHVGKNEFPSRITILEAIQMLAKNEIESRRSSDDAESTVRQVEFYIWNEIYQTCVRSEISMRRPASLNVSDCNSFLFASSDSYFCIYSKRLKPSTYMKKDERNIDDLLQSLQPAIVLIEERISPEMQDCLWMDIKANPENGVTKFVDRIMDGGWSDMEERINFENSLKSNLQIKKQAITYIAGVLQDSLFALDAEGYPPSGPIECSLSTISKKVLRSKITYGIAKKRVLVLDITILSILCERFFGIDDSFIEELVSLLAVLNAFHNMLHRTYERTILDGSVVNEITNYLPFLRCSSYKGCIEKEKIGILDILLGDDNFVTNYYSLVKQTFKSLPIQFECLSQFIQRASLPNLEVCVNTAAGLISSGCFEAVIDWTDCGKIARLDIAKSIMEQSDILYFLESLARAYLSYHPQDVLLCLNKISNFPDEIIDASDVIDETDPNYSSKALLLYKTAQIIYCLDRDPILEVILDESIGQMERNNIAKFPQGAAIYSQLLSMKFTLSLSAKKFKDCCDALVKLAGYEDILRNCLVQFTHVLSSSNKLNIILKLNWSSEVYDELVKVLEMRARSLPVPVEPLNLYEVLHCLHLKYKEDVRAAGIMHEYSRRLCAEKPDDPSWVNQNAFALASTYSIASKYMELEKTNFCIVEPVELVVEVKYDKDGNILKANDSQLKVVNAPELERDYVIGCSRLELSKVNYEAACRADTESALVHELCSNDLFACAAKLSIMCKLNLAIVFERLALKIVQLSRLEEDCQAYDKAIKVLRELLESYGSGDGSCHLTVLLSRFLSSNAPIPAWLIDEMRKKDQADLIRLYYKHGLLLEAARQSNDLLETVRLLYNTDPNGYKDPIPYNIIDCVLSELDGMMGKGKEYERLQTNINRGIHNLKDVVSIINDS</sequence>